<protein>
    <submittedName>
        <fullName evidence="2">Uncharacterized protein</fullName>
    </submittedName>
</protein>
<dbReference type="Proteomes" id="UP000886523">
    <property type="component" value="Unassembled WGS sequence"/>
</dbReference>
<feature type="compositionally biased region" description="Low complexity" evidence="1">
    <location>
        <begin position="13"/>
        <end position="25"/>
    </location>
</feature>
<name>A0A9P6ASC6_9AGAM</name>
<accession>A0A9P6ASC6</accession>
<dbReference type="AlphaFoldDB" id="A0A9P6ASC6"/>
<reference evidence="2" key="1">
    <citation type="journal article" date="2020" name="Nat. Commun.">
        <title>Large-scale genome sequencing of mycorrhizal fungi provides insights into the early evolution of symbiotic traits.</title>
        <authorList>
            <person name="Miyauchi S."/>
            <person name="Kiss E."/>
            <person name="Kuo A."/>
            <person name="Drula E."/>
            <person name="Kohler A."/>
            <person name="Sanchez-Garcia M."/>
            <person name="Morin E."/>
            <person name="Andreopoulos B."/>
            <person name="Barry K.W."/>
            <person name="Bonito G."/>
            <person name="Buee M."/>
            <person name="Carver A."/>
            <person name="Chen C."/>
            <person name="Cichocki N."/>
            <person name="Clum A."/>
            <person name="Culley D."/>
            <person name="Crous P.W."/>
            <person name="Fauchery L."/>
            <person name="Girlanda M."/>
            <person name="Hayes R.D."/>
            <person name="Keri Z."/>
            <person name="LaButti K."/>
            <person name="Lipzen A."/>
            <person name="Lombard V."/>
            <person name="Magnuson J."/>
            <person name="Maillard F."/>
            <person name="Murat C."/>
            <person name="Nolan M."/>
            <person name="Ohm R.A."/>
            <person name="Pangilinan J."/>
            <person name="Pereira M.F."/>
            <person name="Perotto S."/>
            <person name="Peter M."/>
            <person name="Pfister S."/>
            <person name="Riley R."/>
            <person name="Sitrit Y."/>
            <person name="Stielow J.B."/>
            <person name="Szollosi G."/>
            <person name="Zifcakova L."/>
            <person name="Stursova M."/>
            <person name="Spatafora J.W."/>
            <person name="Tedersoo L."/>
            <person name="Vaario L.M."/>
            <person name="Yamada A."/>
            <person name="Yan M."/>
            <person name="Wang P."/>
            <person name="Xu J."/>
            <person name="Bruns T."/>
            <person name="Baldrian P."/>
            <person name="Vilgalys R."/>
            <person name="Dunand C."/>
            <person name="Henrissat B."/>
            <person name="Grigoriev I.V."/>
            <person name="Hibbett D."/>
            <person name="Nagy L.G."/>
            <person name="Martin F.M."/>
        </authorList>
    </citation>
    <scope>NUCLEOTIDE SEQUENCE</scope>
    <source>
        <strain evidence="2">UP504</strain>
    </source>
</reference>
<organism evidence="2 3">
    <name type="scientific">Hydnum rufescens UP504</name>
    <dbReference type="NCBI Taxonomy" id="1448309"/>
    <lineage>
        <taxon>Eukaryota</taxon>
        <taxon>Fungi</taxon>
        <taxon>Dikarya</taxon>
        <taxon>Basidiomycota</taxon>
        <taxon>Agaricomycotina</taxon>
        <taxon>Agaricomycetes</taxon>
        <taxon>Cantharellales</taxon>
        <taxon>Hydnaceae</taxon>
        <taxon>Hydnum</taxon>
    </lineage>
</organism>
<evidence type="ECO:0000256" key="1">
    <source>
        <dbReference type="SAM" id="MobiDB-lite"/>
    </source>
</evidence>
<feature type="region of interest" description="Disordered" evidence="1">
    <location>
        <begin position="1"/>
        <end position="25"/>
    </location>
</feature>
<proteinExistence type="predicted"/>
<dbReference type="EMBL" id="MU129009">
    <property type="protein sequence ID" value="KAF9510812.1"/>
    <property type="molecule type" value="Genomic_DNA"/>
</dbReference>
<evidence type="ECO:0000313" key="2">
    <source>
        <dbReference type="EMBL" id="KAF9510812.1"/>
    </source>
</evidence>
<gene>
    <name evidence="2" type="ORF">BS47DRAFT_1347421</name>
</gene>
<sequence>MQKGQQQLLSGVPAPQTISQPPQPPSLSLTKLTHLCYEFCAHLHMAMPQLPYVSPLAYVLPRQCTPGYSKGVQSVKGP</sequence>
<evidence type="ECO:0000313" key="3">
    <source>
        <dbReference type="Proteomes" id="UP000886523"/>
    </source>
</evidence>
<comment type="caution">
    <text evidence="2">The sequence shown here is derived from an EMBL/GenBank/DDBJ whole genome shotgun (WGS) entry which is preliminary data.</text>
</comment>
<keyword evidence="3" id="KW-1185">Reference proteome</keyword>